<keyword evidence="2" id="KW-1185">Reference proteome</keyword>
<dbReference type="Proteomes" id="UP001178508">
    <property type="component" value="Chromosome 19"/>
</dbReference>
<name>A0AAV1H6H7_XYRNO</name>
<dbReference type="Gene3D" id="3.40.50.12700">
    <property type="match status" value="1"/>
</dbReference>
<dbReference type="EMBL" id="OY660882">
    <property type="protein sequence ID" value="CAJ1081056.1"/>
    <property type="molecule type" value="Genomic_DNA"/>
</dbReference>
<reference evidence="1" key="1">
    <citation type="submission" date="2023-08" db="EMBL/GenBank/DDBJ databases">
        <authorList>
            <person name="Alioto T."/>
            <person name="Alioto T."/>
            <person name="Gomez Garrido J."/>
        </authorList>
    </citation>
    <scope>NUCLEOTIDE SEQUENCE</scope>
</reference>
<protein>
    <submittedName>
        <fullName evidence="1">Unnamed protein product</fullName>
    </submittedName>
</protein>
<accession>A0AAV1H6H7</accession>
<proteinExistence type="predicted"/>
<dbReference type="AlphaFoldDB" id="A0AAV1H6H7"/>
<gene>
    <name evidence="1" type="ORF">XNOV1_A029433</name>
</gene>
<evidence type="ECO:0000313" key="2">
    <source>
        <dbReference type="Proteomes" id="UP001178508"/>
    </source>
</evidence>
<feature type="non-terminal residue" evidence="1">
    <location>
        <position position="1"/>
    </location>
</feature>
<organism evidence="1 2">
    <name type="scientific">Xyrichtys novacula</name>
    <name type="common">Pearly razorfish</name>
    <name type="synonym">Hemipteronotus novacula</name>
    <dbReference type="NCBI Taxonomy" id="13765"/>
    <lineage>
        <taxon>Eukaryota</taxon>
        <taxon>Metazoa</taxon>
        <taxon>Chordata</taxon>
        <taxon>Craniata</taxon>
        <taxon>Vertebrata</taxon>
        <taxon>Euteleostomi</taxon>
        <taxon>Actinopterygii</taxon>
        <taxon>Neopterygii</taxon>
        <taxon>Teleostei</taxon>
        <taxon>Neoteleostei</taxon>
        <taxon>Acanthomorphata</taxon>
        <taxon>Eupercaria</taxon>
        <taxon>Labriformes</taxon>
        <taxon>Labridae</taxon>
        <taxon>Xyrichtys</taxon>
    </lineage>
</organism>
<evidence type="ECO:0000313" key="1">
    <source>
        <dbReference type="EMBL" id="CAJ1081056.1"/>
    </source>
</evidence>
<sequence length="81" mass="9060">SHYVGFVSNFDVFLERRHLFGSDRLHLNRVGACMLSANLAHGVQHANLPIPAPIHSVPPLTTIHTTPDLDYIFTPTHHPFP</sequence>